<proteinExistence type="predicted"/>
<keyword evidence="3" id="KW-1185">Reference proteome</keyword>
<dbReference type="AlphaFoldDB" id="A0AAU9Y178"/>
<dbReference type="EMBL" id="CALNXJ010000082">
    <property type="protein sequence ID" value="CAH3162000.1"/>
    <property type="molecule type" value="Genomic_DNA"/>
</dbReference>
<comment type="caution">
    <text evidence="2">The sequence shown here is derived from an EMBL/GenBank/DDBJ whole genome shotgun (WGS) entry which is preliminary data.</text>
</comment>
<evidence type="ECO:0000313" key="2">
    <source>
        <dbReference type="EMBL" id="CAH3162000.1"/>
    </source>
</evidence>
<feature type="non-terminal residue" evidence="2">
    <location>
        <position position="305"/>
    </location>
</feature>
<gene>
    <name evidence="2" type="ORF">PMEA_00034019</name>
</gene>
<organism evidence="2 3">
    <name type="scientific">Pocillopora meandrina</name>
    <dbReference type="NCBI Taxonomy" id="46732"/>
    <lineage>
        <taxon>Eukaryota</taxon>
        <taxon>Metazoa</taxon>
        <taxon>Cnidaria</taxon>
        <taxon>Anthozoa</taxon>
        <taxon>Hexacorallia</taxon>
        <taxon>Scleractinia</taxon>
        <taxon>Astrocoeniina</taxon>
        <taxon>Pocilloporidae</taxon>
        <taxon>Pocillopora</taxon>
    </lineage>
</organism>
<name>A0AAU9Y178_9CNID</name>
<accession>A0AAU9Y178</accession>
<reference evidence="2 3" key="1">
    <citation type="submission" date="2022-05" db="EMBL/GenBank/DDBJ databases">
        <authorList>
            <consortium name="Genoscope - CEA"/>
            <person name="William W."/>
        </authorList>
    </citation>
    <scope>NUCLEOTIDE SEQUENCE [LARGE SCALE GENOMIC DNA]</scope>
</reference>
<dbReference type="Proteomes" id="UP001159428">
    <property type="component" value="Unassembled WGS sequence"/>
</dbReference>
<keyword evidence="1" id="KW-0175">Coiled coil</keyword>
<sequence>MHFSSLSNALNEDISYKMNKNNSGDKESVRKSCSARIFDEEVNVTNRSDENYHEPLEASHGARIMANESAREKEQLTQKIIHLETEINAKEKEIAFLKQTLFGTDKDIADLKGKLSQLKQNGQITQSDFVKQMASIDEKLQEARYNIAELEGGLNFTFQKNKTEAEESQSKPQIFNGKDYFDLQPSWFDTLSQNAGCLQVENVPVKGKDLEAMKNAKSNSKASIAEPAKGKDYFDLQPSWFDTLLGNAGCLEVTNVPVKANDLEAIKNVRSNLKASTEPPKELPYSYHHPLDPVLASTVSNGKKI</sequence>
<evidence type="ECO:0000256" key="1">
    <source>
        <dbReference type="SAM" id="Coils"/>
    </source>
</evidence>
<protein>
    <submittedName>
        <fullName evidence="2">Uncharacterized protein</fullName>
    </submittedName>
</protein>
<feature type="coiled-coil region" evidence="1">
    <location>
        <begin position="66"/>
        <end position="100"/>
    </location>
</feature>
<evidence type="ECO:0000313" key="3">
    <source>
        <dbReference type="Proteomes" id="UP001159428"/>
    </source>
</evidence>